<evidence type="ECO:0000313" key="5">
    <source>
        <dbReference type="Proteomes" id="UP001365542"/>
    </source>
</evidence>
<gene>
    <name evidence="3" type="ORF">TWF694_005210</name>
    <name evidence="2" type="ORF">TWF694_005550</name>
    <name evidence="4" type="ORF">TWF694_008343</name>
</gene>
<dbReference type="EMBL" id="JAVHJO010000004">
    <property type="protein sequence ID" value="KAK6540962.1"/>
    <property type="molecule type" value="Genomic_DNA"/>
</dbReference>
<dbReference type="Proteomes" id="UP001365542">
    <property type="component" value="Unassembled WGS sequence"/>
</dbReference>
<accession>A0AAV9WVW5</accession>
<feature type="compositionally biased region" description="Basic residues" evidence="1">
    <location>
        <begin position="13"/>
        <end position="26"/>
    </location>
</feature>
<organism evidence="3 5">
    <name type="scientific">Orbilia ellipsospora</name>
    <dbReference type="NCBI Taxonomy" id="2528407"/>
    <lineage>
        <taxon>Eukaryota</taxon>
        <taxon>Fungi</taxon>
        <taxon>Dikarya</taxon>
        <taxon>Ascomycota</taxon>
        <taxon>Pezizomycotina</taxon>
        <taxon>Orbiliomycetes</taxon>
        <taxon>Orbiliales</taxon>
        <taxon>Orbiliaceae</taxon>
        <taxon>Orbilia</taxon>
    </lineage>
</organism>
<dbReference type="EMBL" id="JAVHJO010000017">
    <property type="protein sequence ID" value="KAK6525411.1"/>
    <property type="molecule type" value="Genomic_DNA"/>
</dbReference>
<feature type="region of interest" description="Disordered" evidence="1">
    <location>
        <begin position="1"/>
        <end position="42"/>
    </location>
</feature>
<name>A0AAV9WVW5_9PEZI</name>
<dbReference type="AlphaFoldDB" id="A0AAV9WVW5"/>
<evidence type="ECO:0000313" key="4">
    <source>
        <dbReference type="EMBL" id="KAK6540962.1"/>
    </source>
</evidence>
<evidence type="ECO:0000313" key="2">
    <source>
        <dbReference type="EMBL" id="KAK6525411.1"/>
    </source>
</evidence>
<evidence type="ECO:0000256" key="1">
    <source>
        <dbReference type="SAM" id="MobiDB-lite"/>
    </source>
</evidence>
<comment type="caution">
    <text evidence="3">The sequence shown here is derived from an EMBL/GenBank/DDBJ whole genome shotgun (WGS) entry which is preliminary data.</text>
</comment>
<sequence>MVCIPPRASKERAKQKRQAKHQKRKERTPSRVAGGQQTQTIEEKTLHKVADRQQTQALFDTLQPRIPEANTPKTTDAELQKFYEDIQVNW</sequence>
<proteinExistence type="predicted"/>
<evidence type="ECO:0000313" key="3">
    <source>
        <dbReference type="EMBL" id="KAK6526628.1"/>
    </source>
</evidence>
<keyword evidence="5" id="KW-1185">Reference proteome</keyword>
<dbReference type="EMBL" id="JAVHJO010000016">
    <property type="protein sequence ID" value="KAK6526628.1"/>
    <property type="molecule type" value="Genomic_DNA"/>
</dbReference>
<protein>
    <submittedName>
        <fullName evidence="3">Uncharacterized protein</fullName>
    </submittedName>
</protein>
<reference evidence="3 5" key="1">
    <citation type="submission" date="2019-10" db="EMBL/GenBank/DDBJ databases">
        <authorList>
            <person name="Palmer J.M."/>
        </authorList>
    </citation>
    <scope>NUCLEOTIDE SEQUENCE [LARGE SCALE GENOMIC DNA]</scope>
    <source>
        <strain evidence="3 5">TWF694</strain>
    </source>
</reference>